<reference evidence="1 3" key="1">
    <citation type="journal article" date="2014" name="Genome Announc.">
        <title>Genome Sequence of Afipia felis Strain 76713, Isolated in Hospital Water Using an Amoeba Co-Culture Procedure.</title>
        <authorList>
            <person name="Benamar S."/>
            <person name="La Scola B."/>
            <person name="Croce O."/>
        </authorList>
    </citation>
    <scope>NUCLEOTIDE SEQUENCE [LARGE SCALE GENOMIC DNA]</scope>
    <source>
        <strain evidence="1 3">76713</strain>
    </source>
</reference>
<evidence type="ECO:0000313" key="4">
    <source>
        <dbReference type="Proteomes" id="UP000254343"/>
    </source>
</evidence>
<accession>A0A090MU70</accession>
<dbReference type="Proteomes" id="UP000254343">
    <property type="component" value="Unassembled WGS sequence"/>
</dbReference>
<dbReference type="EMBL" id="CCAZ020000002">
    <property type="protein sequence ID" value="CEG09239.1"/>
    <property type="molecule type" value="Genomic_DNA"/>
</dbReference>
<protein>
    <submittedName>
        <fullName evidence="1">Uncharacterized protein</fullName>
    </submittedName>
</protein>
<reference evidence="1" key="2">
    <citation type="submission" date="2014-03" db="EMBL/GenBank/DDBJ databases">
        <authorList>
            <person name="Saikia M."/>
            <person name="Chaudhari Y."/>
            <person name="Khan M."/>
            <person name="Devi D."/>
        </authorList>
    </citation>
    <scope>NUCLEOTIDE SEQUENCE</scope>
    <source>
        <strain evidence="1">76713</strain>
    </source>
</reference>
<evidence type="ECO:0000313" key="1">
    <source>
        <dbReference type="EMBL" id="CEG09239.1"/>
    </source>
</evidence>
<name>A0A090MU70_AFIFE</name>
<reference evidence="2 4" key="3">
    <citation type="submission" date="2018-06" db="EMBL/GenBank/DDBJ databases">
        <authorList>
            <consortium name="Pathogen Informatics"/>
            <person name="Doyle S."/>
        </authorList>
    </citation>
    <scope>NUCLEOTIDE SEQUENCE [LARGE SCALE GENOMIC DNA]</scope>
    <source>
        <strain evidence="2 4">NCTC12722</strain>
    </source>
</reference>
<evidence type="ECO:0000313" key="2">
    <source>
        <dbReference type="EMBL" id="SUU85180.1"/>
    </source>
</evidence>
<evidence type="ECO:0000313" key="3">
    <source>
        <dbReference type="Proteomes" id="UP000035762"/>
    </source>
</evidence>
<organism evidence="1 3">
    <name type="scientific">Afipia felis</name>
    <name type="common">Cat scratch disease bacillus</name>
    <dbReference type="NCBI Taxonomy" id="1035"/>
    <lineage>
        <taxon>Bacteria</taxon>
        <taxon>Pseudomonadati</taxon>
        <taxon>Pseudomonadota</taxon>
        <taxon>Alphaproteobacteria</taxon>
        <taxon>Hyphomicrobiales</taxon>
        <taxon>Nitrobacteraceae</taxon>
        <taxon>Afipia</taxon>
    </lineage>
</organism>
<dbReference type="OrthoDB" id="8127432at2"/>
<dbReference type="AlphaFoldDB" id="A0A090MU70"/>
<keyword evidence="3" id="KW-1185">Reference proteome</keyword>
<gene>
    <name evidence="1" type="ORF">BN961_02662</name>
    <name evidence="2" type="ORF">NCTC12722_02389</name>
</gene>
<dbReference type="Proteomes" id="UP000035762">
    <property type="component" value="Unassembled WGS sequence"/>
</dbReference>
<sequence>MFTRLINVAGFGFQNSLDQRELQRRYDDILRHLDVRRARLQLSSIDNAGFQELLVQLDDLSIVIGADALLPVDAARALPRFGLTLVLPKRRPLIWLNLFKHTDAITLIDTVAHEAIHATVNLLGRHPQTPQPTNELAYHAEEIVALSGANWILNRIGAPANHQIAQNLATIDHHAEILIGLGRSPAFLQQKSAEGVAAAKFLMEPHLIEVAAPTLADLNACR</sequence>
<dbReference type="RefSeq" id="WP_002716005.1">
    <property type="nucleotide sequence ID" value="NZ_CCAZ020000002.1"/>
</dbReference>
<dbReference type="STRING" id="1035.BN961_02662"/>
<dbReference type="EMBL" id="UIGB01000001">
    <property type="protein sequence ID" value="SUU85180.1"/>
    <property type="molecule type" value="Genomic_DNA"/>
</dbReference>
<proteinExistence type="predicted"/>